<dbReference type="AlphaFoldDB" id="A0A9X3S772"/>
<dbReference type="PRINTS" id="PR00035">
    <property type="entry name" value="HTHGNTR"/>
</dbReference>
<sequence>MAYLDYGPFQAPKVSASRRAYLHVKERILDGTLQGTALVSEVEVAEELGMSRTPVRAAFVQLEGEGYLKLYPKRGAIVVPVSAQEAAEVIETRWVIERHAIERASKELGAELVAAAATHEQLEGAELVDADRAFHHLLVAGTGNTILLALYDTLRDRQRRMARVTTATPERKARIVDEHRALAAALAEGETDDAFTLLRRHLDGALATLRGS</sequence>
<keyword evidence="3" id="KW-0804">Transcription</keyword>
<dbReference type="EMBL" id="JAPDOD010000023">
    <property type="protein sequence ID" value="MDA0163213.1"/>
    <property type="molecule type" value="Genomic_DNA"/>
</dbReference>
<dbReference type="CDD" id="cd07377">
    <property type="entry name" value="WHTH_GntR"/>
    <property type="match status" value="1"/>
</dbReference>
<dbReference type="SMART" id="SM00345">
    <property type="entry name" value="HTH_GNTR"/>
    <property type="match status" value="1"/>
</dbReference>
<dbReference type="PANTHER" id="PTHR43537">
    <property type="entry name" value="TRANSCRIPTIONAL REGULATOR, GNTR FAMILY"/>
    <property type="match status" value="1"/>
</dbReference>
<comment type="caution">
    <text evidence="5">The sequence shown here is derived from an EMBL/GenBank/DDBJ whole genome shotgun (WGS) entry which is preliminary data.</text>
</comment>
<dbReference type="GO" id="GO:0003700">
    <property type="term" value="F:DNA-binding transcription factor activity"/>
    <property type="evidence" value="ECO:0007669"/>
    <property type="project" value="InterPro"/>
</dbReference>
<feature type="domain" description="HTH gntR-type" evidence="4">
    <location>
        <begin position="14"/>
        <end position="81"/>
    </location>
</feature>
<dbReference type="RefSeq" id="WP_270042455.1">
    <property type="nucleotide sequence ID" value="NZ_JAPDOD010000023.1"/>
</dbReference>
<reference evidence="5" key="1">
    <citation type="submission" date="2022-10" db="EMBL/GenBank/DDBJ databases">
        <title>The WGS of Solirubrobacter ginsenosidimutans DSM 21036.</title>
        <authorList>
            <person name="Jiang Z."/>
        </authorList>
    </citation>
    <scope>NUCLEOTIDE SEQUENCE</scope>
    <source>
        <strain evidence="5">DSM 21036</strain>
    </source>
</reference>
<dbReference type="InterPro" id="IPR036388">
    <property type="entry name" value="WH-like_DNA-bd_sf"/>
</dbReference>
<keyword evidence="1" id="KW-0805">Transcription regulation</keyword>
<dbReference type="InterPro" id="IPR000524">
    <property type="entry name" value="Tscrpt_reg_HTH_GntR"/>
</dbReference>
<dbReference type="PROSITE" id="PS50949">
    <property type="entry name" value="HTH_GNTR"/>
    <property type="match status" value="1"/>
</dbReference>
<proteinExistence type="predicted"/>
<protein>
    <submittedName>
        <fullName evidence="5">GntR family transcriptional regulator</fullName>
    </submittedName>
</protein>
<dbReference type="Pfam" id="PF00392">
    <property type="entry name" value="GntR"/>
    <property type="match status" value="1"/>
</dbReference>
<organism evidence="5 6">
    <name type="scientific">Solirubrobacter ginsenosidimutans</name>
    <dbReference type="NCBI Taxonomy" id="490573"/>
    <lineage>
        <taxon>Bacteria</taxon>
        <taxon>Bacillati</taxon>
        <taxon>Actinomycetota</taxon>
        <taxon>Thermoleophilia</taxon>
        <taxon>Solirubrobacterales</taxon>
        <taxon>Solirubrobacteraceae</taxon>
        <taxon>Solirubrobacter</taxon>
    </lineage>
</organism>
<dbReference type="Proteomes" id="UP001149140">
    <property type="component" value="Unassembled WGS sequence"/>
</dbReference>
<name>A0A9X3S772_9ACTN</name>
<keyword evidence="6" id="KW-1185">Reference proteome</keyword>
<dbReference type="Gene3D" id="1.10.10.10">
    <property type="entry name" value="Winged helix-like DNA-binding domain superfamily/Winged helix DNA-binding domain"/>
    <property type="match status" value="1"/>
</dbReference>
<dbReference type="Pfam" id="PF07729">
    <property type="entry name" value="FCD"/>
    <property type="match status" value="1"/>
</dbReference>
<dbReference type="GO" id="GO:0003677">
    <property type="term" value="F:DNA binding"/>
    <property type="evidence" value="ECO:0007669"/>
    <property type="project" value="UniProtKB-KW"/>
</dbReference>
<dbReference type="InterPro" id="IPR008920">
    <property type="entry name" value="TF_FadR/GntR_C"/>
</dbReference>
<evidence type="ECO:0000259" key="4">
    <source>
        <dbReference type="PROSITE" id="PS50949"/>
    </source>
</evidence>
<evidence type="ECO:0000256" key="2">
    <source>
        <dbReference type="ARBA" id="ARBA00023125"/>
    </source>
</evidence>
<evidence type="ECO:0000313" key="6">
    <source>
        <dbReference type="Proteomes" id="UP001149140"/>
    </source>
</evidence>
<evidence type="ECO:0000313" key="5">
    <source>
        <dbReference type="EMBL" id="MDA0163213.1"/>
    </source>
</evidence>
<dbReference type="SMART" id="SM00895">
    <property type="entry name" value="FCD"/>
    <property type="match status" value="1"/>
</dbReference>
<dbReference type="InterPro" id="IPR036390">
    <property type="entry name" value="WH_DNA-bd_sf"/>
</dbReference>
<dbReference type="PANTHER" id="PTHR43537:SF24">
    <property type="entry name" value="GLUCONATE OPERON TRANSCRIPTIONAL REPRESSOR"/>
    <property type="match status" value="1"/>
</dbReference>
<accession>A0A9X3S772</accession>
<dbReference type="Gene3D" id="1.20.120.530">
    <property type="entry name" value="GntR ligand-binding domain-like"/>
    <property type="match status" value="1"/>
</dbReference>
<dbReference type="InterPro" id="IPR011711">
    <property type="entry name" value="GntR_C"/>
</dbReference>
<evidence type="ECO:0000256" key="3">
    <source>
        <dbReference type="ARBA" id="ARBA00023163"/>
    </source>
</evidence>
<gene>
    <name evidence="5" type="ORF">OM076_23265</name>
</gene>
<dbReference type="SUPFAM" id="SSF46785">
    <property type="entry name" value="Winged helix' DNA-binding domain"/>
    <property type="match status" value="1"/>
</dbReference>
<evidence type="ECO:0000256" key="1">
    <source>
        <dbReference type="ARBA" id="ARBA00023015"/>
    </source>
</evidence>
<dbReference type="SUPFAM" id="SSF48008">
    <property type="entry name" value="GntR ligand-binding domain-like"/>
    <property type="match status" value="1"/>
</dbReference>
<keyword evidence="2" id="KW-0238">DNA-binding</keyword>